<accession>A0A0C9YYA5</accession>
<organism evidence="2 3">
    <name type="scientific">Pisolithus microcarpus 441</name>
    <dbReference type="NCBI Taxonomy" id="765257"/>
    <lineage>
        <taxon>Eukaryota</taxon>
        <taxon>Fungi</taxon>
        <taxon>Dikarya</taxon>
        <taxon>Basidiomycota</taxon>
        <taxon>Agaricomycotina</taxon>
        <taxon>Agaricomycetes</taxon>
        <taxon>Agaricomycetidae</taxon>
        <taxon>Boletales</taxon>
        <taxon>Sclerodermatineae</taxon>
        <taxon>Pisolithaceae</taxon>
        <taxon>Pisolithus</taxon>
    </lineage>
</organism>
<evidence type="ECO:0000256" key="1">
    <source>
        <dbReference type="SAM" id="MobiDB-lite"/>
    </source>
</evidence>
<evidence type="ECO:0000313" key="3">
    <source>
        <dbReference type="Proteomes" id="UP000054018"/>
    </source>
</evidence>
<sequence length="93" mass="10074">MKAGVSARTRHVTTAKWSSPASAYWRYAEREEIDKRQEKVKEKKQEVHAKASGRARHSRGGADSIFRASRSCVGVVSNHPTTGSVGSNSSSSG</sequence>
<dbReference type="Proteomes" id="UP000054018">
    <property type="component" value="Unassembled WGS sequence"/>
</dbReference>
<proteinExistence type="predicted"/>
<dbReference type="EMBL" id="KN833687">
    <property type="protein sequence ID" value="KIK30095.1"/>
    <property type="molecule type" value="Genomic_DNA"/>
</dbReference>
<keyword evidence="3" id="KW-1185">Reference proteome</keyword>
<reference evidence="2 3" key="1">
    <citation type="submission" date="2014-04" db="EMBL/GenBank/DDBJ databases">
        <authorList>
            <consortium name="DOE Joint Genome Institute"/>
            <person name="Kuo A."/>
            <person name="Kohler A."/>
            <person name="Costa M.D."/>
            <person name="Nagy L.G."/>
            <person name="Floudas D."/>
            <person name="Copeland A."/>
            <person name="Barry K.W."/>
            <person name="Cichocki N."/>
            <person name="Veneault-Fourrey C."/>
            <person name="LaButti K."/>
            <person name="Lindquist E.A."/>
            <person name="Lipzen A."/>
            <person name="Lundell T."/>
            <person name="Morin E."/>
            <person name="Murat C."/>
            <person name="Sun H."/>
            <person name="Tunlid A."/>
            <person name="Henrissat B."/>
            <person name="Grigoriev I.V."/>
            <person name="Hibbett D.S."/>
            <person name="Martin F."/>
            <person name="Nordberg H.P."/>
            <person name="Cantor M.N."/>
            <person name="Hua S.X."/>
        </authorList>
    </citation>
    <scope>NUCLEOTIDE SEQUENCE [LARGE SCALE GENOMIC DNA]</scope>
    <source>
        <strain evidence="2 3">441</strain>
    </source>
</reference>
<feature type="compositionally biased region" description="Basic and acidic residues" evidence="1">
    <location>
        <begin position="37"/>
        <end position="49"/>
    </location>
</feature>
<dbReference type="AlphaFoldDB" id="A0A0C9YYA5"/>
<reference evidence="3" key="2">
    <citation type="submission" date="2015-01" db="EMBL/GenBank/DDBJ databases">
        <title>Evolutionary Origins and Diversification of the Mycorrhizal Mutualists.</title>
        <authorList>
            <consortium name="DOE Joint Genome Institute"/>
            <consortium name="Mycorrhizal Genomics Consortium"/>
            <person name="Kohler A."/>
            <person name="Kuo A."/>
            <person name="Nagy L.G."/>
            <person name="Floudas D."/>
            <person name="Copeland A."/>
            <person name="Barry K.W."/>
            <person name="Cichocki N."/>
            <person name="Veneault-Fourrey C."/>
            <person name="LaButti K."/>
            <person name="Lindquist E.A."/>
            <person name="Lipzen A."/>
            <person name="Lundell T."/>
            <person name="Morin E."/>
            <person name="Murat C."/>
            <person name="Riley R."/>
            <person name="Ohm R."/>
            <person name="Sun H."/>
            <person name="Tunlid A."/>
            <person name="Henrissat B."/>
            <person name="Grigoriev I.V."/>
            <person name="Hibbett D.S."/>
            <person name="Martin F."/>
        </authorList>
    </citation>
    <scope>NUCLEOTIDE SEQUENCE [LARGE SCALE GENOMIC DNA]</scope>
    <source>
        <strain evidence="3">441</strain>
    </source>
</reference>
<protein>
    <submittedName>
        <fullName evidence="2">Uncharacterized protein</fullName>
    </submittedName>
</protein>
<feature type="region of interest" description="Disordered" evidence="1">
    <location>
        <begin position="37"/>
        <end position="63"/>
    </location>
</feature>
<name>A0A0C9YYA5_9AGAM</name>
<gene>
    <name evidence="2" type="ORF">PISMIDRAFT_671133</name>
</gene>
<feature type="region of interest" description="Disordered" evidence="1">
    <location>
        <begin position="74"/>
        <end position="93"/>
    </location>
</feature>
<dbReference type="HOGENOM" id="CLU_2400528_0_0_1"/>
<evidence type="ECO:0000313" key="2">
    <source>
        <dbReference type="EMBL" id="KIK30095.1"/>
    </source>
</evidence>
<feature type="compositionally biased region" description="Low complexity" evidence="1">
    <location>
        <begin position="83"/>
        <end position="93"/>
    </location>
</feature>